<evidence type="ECO:0000313" key="1">
    <source>
        <dbReference type="EnsemblPlants" id="TuG1812G0100001098.01.T01.cds330807"/>
    </source>
</evidence>
<keyword evidence="2" id="KW-1185">Reference proteome</keyword>
<sequence>MPLSNISLAKLLHRLNLPSLRRQFITVLYVTMSGEMPSSSISFTSPSISPTRPTFPSMSKTVLKVTTSKHLLSFFSSSKMIKHLSRRPYLPAAKTMRFATVGSLPFVISNTSLTNLSNSSLSSRPPMALATHM</sequence>
<dbReference type="Proteomes" id="UP000015106">
    <property type="component" value="Chromosome 1"/>
</dbReference>
<reference evidence="1" key="2">
    <citation type="submission" date="2018-03" db="EMBL/GenBank/DDBJ databases">
        <title>The Triticum urartu genome reveals the dynamic nature of wheat genome evolution.</title>
        <authorList>
            <person name="Ling H."/>
            <person name="Ma B."/>
            <person name="Shi X."/>
            <person name="Liu H."/>
            <person name="Dong L."/>
            <person name="Sun H."/>
            <person name="Cao Y."/>
            <person name="Gao Q."/>
            <person name="Zheng S."/>
            <person name="Li Y."/>
            <person name="Yu Y."/>
            <person name="Du H."/>
            <person name="Qi M."/>
            <person name="Li Y."/>
            <person name="Yu H."/>
            <person name="Cui Y."/>
            <person name="Wang N."/>
            <person name="Chen C."/>
            <person name="Wu H."/>
            <person name="Zhao Y."/>
            <person name="Zhang J."/>
            <person name="Li Y."/>
            <person name="Zhou W."/>
            <person name="Zhang B."/>
            <person name="Hu W."/>
            <person name="Eijk M."/>
            <person name="Tang J."/>
            <person name="Witsenboer H."/>
            <person name="Zhao S."/>
            <person name="Li Z."/>
            <person name="Zhang A."/>
            <person name="Wang D."/>
            <person name="Liang C."/>
        </authorList>
    </citation>
    <scope>NUCLEOTIDE SEQUENCE [LARGE SCALE GENOMIC DNA]</scope>
    <source>
        <strain evidence="1">cv. G1812</strain>
    </source>
</reference>
<name>A0A8R7JWK1_TRIUA</name>
<evidence type="ECO:0000313" key="2">
    <source>
        <dbReference type="Proteomes" id="UP000015106"/>
    </source>
</evidence>
<dbReference type="Gramene" id="TuG1812G0100001098.01.T01">
    <property type="protein sequence ID" value="TuG1812G0100001098.01.T01.cds330807"/>
    <property type="gene ID" value="TuG1812G0100001098.01"/>
</dbReference>
<organism evidence="1 2">
    <name type="scientific">Triticum urartu</name>
    <name type="common">Red wild einkorn</name>
    <name type="synonym">Crithodium urartu</name>
    <dbReference type="NCBI Taxonomy" id="4572"/>
    <lineage>
        <taxon>Eukaryota</taxon>
        <taxon>Viridiplantae</taxon>
        <taxon>Streptophyta</taxon>
        <taxon>Embryophyta</taxon>
        <taxon>Tracheophyta</taxon>
        <taxon>Spermatophyta</taxon>
        <taxon>Magnoliopsida</taxon>
        <taxon>Liliopsida</taxon>
        <taxon>Poales</taxon>
        <taxon>Poaceae</taxon>
        <taxon>BOP clade</taxon>
        <taxon>Pooideae</taxon>
        <taxon>Triticodae</taxon>
        <taxon>Triticeae</taxon>
        <taxon>Triticinae</taxon>
        <taxon>Triticum</taxon>
    </lineage>
</organism>
<accession>A0A8R7JWK1</accession>
<dbReference type="AlphaFoldDB" id="A0A8R7JWK1"/>
<reference evidence="1" key="3">
    <citation type="submission" date="2022-06" db="UniProtKB">
        <authorList>
            <consortium name="EnsemblPlants"/>
        </authorList>
    </citation>
    <scope>IDENTIFICATION</scope>
</reference>
<proteinExistence type="predicted"/>
<dbReference type="EnsemblPlants" id="TuG1812G0100001098.01.T01">
    <property type="protein sequence ID" value="TuG1812G0100001098.01.T01.cds330807"/>
    <property type="gene ID" value="TuG1812G0100001098.01"/>
</dbReference>
<protein>
    <submittedName>
        <fullName evidence="1">Uncharacterized protein</fullName>
    </submittedName>
</protein>
<reference evidence="2" key="1">
    <citation type="journal article" date="2013" name="Nature">
        <title>Draft genome of the wheat A-genome progenitor Triticum urartu.</title>
        <authorList>
            <person name="Ling H.Q."/>
            <person name="Zhao S."/>
            <person name="Liu D."/>
            <person name="Wang J."/>
            <person name="Sun H."/>
            <person name="Zhang C."/>
            <person name="Fan H."/>
            <person name="Li D."/>
            <person name="Dong L."/>
            <person name="Tao Y."/>
            <person name="Gao C."/>
            <person name="Wu H."/>
            <person name="Li Y."/>
            <person name="Cui Y."/>
            <person name="Guo X."/>
            <person name="Zheng S."/>
            <person name="Wang B."/>
            <person name="Yu K."/>
            <person name="Liang Q."/>
            <person name="Yang W."/>
            <person name="Lou X."/>
            <person name="Chen J."/>
            <person name="Feng M."/>
            <person name="Jian J."/>
            <person name="Zhang X."/>
            <person name="Luo G."/>
            <person name="Jiang Y."/>
            <person name="Liu J."/>
            <person name="Wang Z."/>
            <person name="Sha Y."/>
            <person name="Zhang B."/>
            <person name="Wu H."/>
            <person name="Tang D."/>
            <person name="Shen Q."/>
            <person name="Xue P."/>
            <person name="Zou S."/>
            <person name="Wang X."/>
            <person name="Liu X."/>
            <person name="Wang F."/>
            <person name="Yang Y."/>
            <person name="An X."/>
            <person name="Dong Z."/>
            <person name="Zhang K."/>
            <person name="Zhang X."/>
            <person name="Luo M.C."/>
            <person name="Dvorak J."/>
            <person name="Tong Y."/>
            <person name="Wang J."/>
            <person name="Yang H."/>
            <person name="Li Z."/>
            <person name="Wang D."/>
            <person name="Zhang A."/>
            <person name="Wang J."/>
        </authorList>
    </citation>
    <scope>NUCLEOTIDE SEQUENCE</scope>
    <source>
        <strain evidence="2">cv. G1812</strain>
    </source>
</reference>